<dbReference type="AlphaFoldDB" id="A0A0B7JBF3"/>
<comment type="subcellular location">
    <subcellularLocation>
        <location evidence="1">Cell envelope</location>
    </subcellularLocation>
</comment>
<keyword evidence="3" id="KW-0732">Signal</keyword>
<dbReference type="InterPro" id="IPR001761">
    <property type="entry name" value="Peripla_BP/Lac1_sug-bd_dom"/>
</dbReference>
<sequence>MRILFFILMIFSAQSAFALEVISYQPPFQTDKKPTKIQYSFLTSVTKPWKVCAVYPHLKDSYWLSINYGMVEQAKKLGITLKVLEAGGYSNLDKQQSQLIACRRWGADAIILGTVDAQAYNGKLSTLIGNIPVFLMTNNIDFTDPDIRQHVKAKVGVNWYQMGKAAGTYLAKKHPKGSGKVRIAWLPGPQLRGGTKPVTKGFKAAIANSDVEIVTTLWDDNSKELQRNLLQQLFTDYKNIDYIVGGAVAAEVAISELRTNHITDIKIVSTYLSHGVYRGLRRDKILFAPTDKMAEQARLSVDQTVRYLEKKPMVLDISPLIVDLTPQHLPSAVIRNSLSPAEFRPSFYVNDHQISR</sequence>
<dbReference type="CDD" id="cd06306">
    <property type="entry name" value="PBP1_TorT-like"/>
    <property type="match status" value="1"/>
</dbReference>
<dbReference type="eggNOG" id="COG1879">
    <property type="taxonomic scope" value="Bacteria"/>
</dbReference>
<evidence type="ECO:0000313" key="5">
    <source>
        <dbReference type="Proteomes" id="UP000241426"/>
    </source>
</evidence>
<comment type="caution">
    <text evidence="4">The sequence shown here is derived from an EMBL/GenBank/DDBJ whole genome shotgun (WGS) entry which is preliminary data.</text>
</comment>
<comment type="similarity">
    <text evidence="2">Belongs to the bacterial solute-binding protein 2 family.</text>
</comment>
<dbReference type="Pfam" id="PF00532">
    <property type="entry name" value="Peripla_BP_1"/>
    <property type="match status" value="1"/>
</dbReference>
<dbReference type="SUPFAM" id="SSF53822">
    <property type="entry name" value="Periplasmic binding protein-like I"/>
    <property type="match status" value="1"/>
</dbReference>
<dbReference type="EMBL" id="PYNF01000010">
    <property type="protein sequence ID" value="PSU98268.1"/>
    <property type="molecule type" value="Genomic_DNA"/>
</dbReference>
<evidence type="ECO:0000256" key="1">
    <source>
        <dbReference type="ARBA" id="ARBA00004196"/>
    </source>
</evidence>
<organism evidence="4 5">
    <name type="scientific">Photobacterium kishitanii</name>
    <dbReference type="NCBI Taxonomy" id="318456"/>
    <lineage>
        <taxon>Bacteria</taxon>
        <taxon>Pseudomonadati</taxon>
        <taxon>Pseudomonadota</taxon>
        <taxon>Gammaproteobacteria</taxon>
        <taxon>Vibrionales</taxon>
        <taxon>Vibrionaceae</taxon>
        <taxon>Photobacterium</taxon>
    </lineage>
</organism>
<dbReference type="GeneID" id="29945058"/>
<dbReference type="RefSeq" id="WP_036793986.1">
    <property type="nucleotide sequence ID" value="NZ_LN794352.1"/>
</dbReference>
<accession>A0A2T3KH93</accession>
<name>A0A0B7JBF3_9GAMM</name>
<dbReference type="PANTHER" id="PTHR46847:SF1">
    <property type="entry name" value="D-ALLOSE-BINDING PERIPLASMIC PROTEIN-RELATED"/>
    <property type="match status" value="1"/>
</dbReference>
<dbReference type="PANTHER" id="PTHR46847">
    <property type="entry name" value="D-ALLOSE-BINDING PERIPLASMIC PROTEIN-RELATED"/>
    <property type="match status" value="1"/>
</dbReference>
<dbReference type="GO" id="GO:0030313">
    <property type="term" value="C:cell envelope"/>
    <property type="evidence" value="ECO:0007669"/>
    <property type="project" value="UniProtKB-SubCell"/>
</dbReference>
<proteinExistence type="inferred from homology"/>
<dbReference type="InterPro" id="IPR028082">
    <property type="entry name" value="Peripla_BP_I"/>
</dbReference>
<dbReference type="NCBIfam" id="NF008185">
    <property type="entry name" value="PRK10936.1"/>
    <property type="match status" value="1"/>
</dbReference>
<reference evidence="4 5" key="1">
    <citation type="submission" date="2018-01" db="EMBL/GenBank/DDBJ databases">
        <title>Whole genome sequencing of Histamine producing bacteria.</title>
        <authorList>
            <person name="Butler K."/>
        </authorList>
    </citation>
    <scope>NUCLEOTIDE SEQUENCE [LARGE SCALE GENOMIC DNA]</scope>
    <source>
        <strain evidence="4 5">FS-7.2</strain>
    </source>
</reference>
<dbReference type="Gene3D" id="3.40.50.2300">
    <property type="match status" value="2"/>
</dbReference>
<accession>A0A0B7JBF3</accession>
<gene>
    <name evidence="4" type="primary">torT</name>
    <name evidence="4" type="ORF">C9J27_12960</name>
</gene>
<dbReference type="Proteomes" id="UP000241426">
    <property type="component" value="Unassembled WGS sequence"/>
</dbReference>
<evidence type="ECO:0000256" key="3">
    <source>
        <dbReference type="ARBA" id="ARBA00022729"/>
    </source>
</evidence>
<dbReference type="NCBIfam" id="TIGR02955">
    <property type="entry name" value="TMAO_TorT"/>
    <property type="match status" value="1"/>
</dbReference>
<dbReference type="InterPro" id="IPR014301">
    <property type="entry name" value="TMAO_TorT"/>
</dbReference>
<evidence type="ECO:0000256" key="2">
    <source>
        <dbReference type="ARBA" id="ARBA00007639"/>
    </source>
</evidence>
<evidence type="ECO:0000313" key="4">
    <source>
        <dbReference type="EMBL" id="PSU98268.1"/>
    </source>
</evidence>
<protein>
    <submittedName>
        <fullName evidence="4">TMAO reductase system periplasmic protein TorT</fullName>
    </submittedName>
</protein>